<keyword evidence="2" id="KW-0472">Membrane</keyword>
<evidence type="ECO:0000313" key="5">
    <source>
        <dbReference type="Proteomes" id="UP001153737"/>
    </source>
</evidence>
<keyword evidence="2" id="KW-0812">Transmembrane</keyword>
<gene>
    <name evidence="4" type="ORF">PHAECO_LOCUS7884</name>
</gene>
<dbReference type="InterPro" id="IPR004302">
    <property type="entry name" value="Cellulose/chitin-bd_N"/>
</dbReference>
<evidence type="ECO:0000256" key="2">
    <source>
        <dbReference type="SAM" id="Phobius"/>
    </source>
</evidence>
<dbReference type="Pfam" id="PF03067">
    <property type="entry name" value="LPMO_10"/>
    <property type="match status" value="1"/>
</dbReference>
<evidence type="ECO:0000313" key="4">
    <source>
        <dbReference type="EMBL" id="CAG9821461.1"/>
    </source>
</evidence>
<evidence type="ECO:0000256" key="1">
    <source>
        <dbReference type="SAM" id="MobiDB-lite"/>
    </source>
</evidence>
<accession>A0A9N9SGC5</accession>
<keyword evidence="2" id="KW-1133">Transmembrane helix</keyword>
<dbReference type="AlphaFoldDB" id="A0A9N9SGC5"/>
<dbReference type="OrthoDB" id="64893at2759"/>
<dbReference type="PANTHER" id="PTHR21113:SF4">
    <property type="entry name" value="CHITIN-BINDING TYPE-4 DOMAIN-CONTAINING PROTEIN"/>
    <property type="match status" value="1"/>
</dbReference>
<protein>
    <recommendedName>
        <fullName evidence="3">Chitin-binding type-4 domain-containing protein</fullName>
    </recommendedName>
</protein>
<proteinExistence type="predicted"/>
<dbReference type="PANTHER" id="PTHR21113">
    <property type="entry name" value="AGAP001705-PA"/>
    <property type="match status" value="1"/>
</dbReference>
<dbReference type="Proteomes" id="UP001153737">
    <property type="component" value="Chromosome 4"/>
</dbReference>
<reference evidence="4" key="2">
    <citation type="submission" date="2022-10" db="EMBL/GenBank/DDBJ databases">
        <authorList>
            <consortium name="ENA_rothamsted_submissions"/>
            <consortium name="culmorum"/>
            <person name="King R."/>
        </authorList>
    </citation>
    <scope>NUCLEOTIDE SEQUENCE</scope>
</reference>
<feature type="region of interest" description="Disordered" evidence="1">
    <location>
        <begin position="293"/>
        <end position="337"/>
    </location>
</feature>
<feature type="domain" description="Chitin-binding type-4" evidence="3">
    <location>
        <begin position="24"/>
        <end position="214"/>
    </location>
</feature>
<dbReference type="EMBL" id="OU896710">
    <property type="protein sequence ID" value="CAG9821461.1"/>
    <property type="molecule type" value="Genomic_DNA"/>
</dbReference>
<feature type="transmembrane region" description="Helical" evidence="2">
    <location>
        <begin position="257"/>
        <end position="278"/>
    </location>
</feature>
<name>A0A9N9SGC5_PHACE</name>
<sequence length="337" mass="37510">MEEPDDDFAKAIGTKILVYEIDGHGRLIEPPSRASAWRYGFNTPHNYNDHELFCGGFTRQWVKNEGKCGVCGDPWDSKSPRAHDYGGTYGQGVVVRKYAVGSVISIRVELTASHYGYFEFSVCPNYKNPTQQCLDGNLLRLAKPQENVDHRGVRYFPKDGSKVYEMKYRLPNKSCDHCLMQWRYIAGNNWGNCPNGTGAVGCGPQEEFRACADIAISGKSDLPMVPELEEAPASSTTTVAPPAVPTPQDSYSPISTFLVTLVSFLVVFSIFFLIYCHFYQVGSQVKRWIEGPSKEKEKVAAGPPQPPPRAKRAKSPSRKQDVGDDMHEVDLRTDSIA</sequence>
<organism evidence="4 5">
    <name type="scientific">Phaedon cochleariae</name>
    <name type="common">Mustard beetle</name>
    <dbReference type="NCBI Taxonomy" id="80249"/>
    <lineage>
        <taxon>Eukaryota</taxon>
        <taxon>Metazoa</taxon>
        <taxon>Ecdysozoa</taxon>
        <taxon>Arthropoda</taxon>
        <taxon>Hexapoda</taxon>
        <taxon>Insecta</taxon>
        <taxon>Pterygota</taxon>
        <taxon>Neoptera</taxon>
        <taxon>Endopterygota</taxon>
        <taxon>Coleoptera</taxon>
        <taxon>Polyphaga</taxon>
        <taxon>Cucujiformia</taxon>
        <taxon>Chrysomeloidea</taxon>
        <taxon>Chrysomelidae</taxon>
        <taxon>Chrysomelinae</taxon>
        <taxon>Chrysomelini</taxon>
        <taxon>Phaedon</taxon>
    </lineage>
</organism>
<evidence type="ECO:0000259" key="3">
    <source>
        <dbReference type="Pfam" id="PF03067"/>
    </source>
</evidence>
<reference evidence="4" key="1">
    <citation type="submission" date="2022-01" db="EMBL/GenBank/DDBJ databases">
        <authorList>
            <person name="King R."/>
        </authorList>
    </citation>
    <scope>NUCLEOTIDE SEQUENCE</scope>
</reference>
<feature type="compositionally biased region" description="Basic and acidic residues" evidence="1">
    <location>
        <begin position="318"/>
        <end position="337"/>
    </location>
</feature>
<keyword evidence="5" id="KW-1185">Reference proteome</keyword>